<feature type="transmembrane region" description="Helical" evidence="1">
    <location>
        <begin position="62"/>
        <end position="82"/>
    </location>
</feature>
<feature type="transmembrane region" description="Helical" evidence="1">
    <location>
        <begin position="503"/>
        <end position="527"/>
    </location>
</feature>
<sequence length="735" mass="85268">MFESLYQSLYLKKSIYDVPSAILTFNSTMDVNVTAANETLYFVDIWKFLMNQEELRSERGNFFSFIIASILLIIFFFVSLFGKSCCPGYSQKLSFALPNLLFDIGKSLIYKYTPIKQLASKTEKMYVKPESPQANTSNMVYKKAILSLSKYFKFMTKFMFPFSSVLHVTIGCLLLFPNALNQENISLVVDNIIPENSIVSNEQMENYFQTNLNNGPNTVREIDITNDMMSISMVNLSIALIIMLYKHISVFSSTSRFIMVFLTIESLSLVLNSLVSYSTFIPIYMQQKEVIENSENLSLAFDTMTNMFTVFSQGNTTGMFDSIFSAEFSISLEHPGILFDMYMISNALLYVIHSMTIFFLTHILISNGLNAFKTNIKSDLLTNPMKKKEKVDIFTAVVLKSKLVINTKDSKNRIKLKPKMKHELNTKITKDEKKVKRKKNIFVKFFESGYIYHTLTLIMLIIVSLAKIGILYVNVAYSVSDRQYENLANNVLFHFIDKSRYGYTMYIIGIVSDVIHFIVIVVIWLIYTFKSEWTFRLKTKSDLETTQNSTNPQLHNFRKTVYSVMKSDNQSFHDIVQLVKKKNITDNAYQEPQRIKVDEPIQNKSIYTVNMSNEPFEKFIRNYEQNNSKISVPKVYQSQTTSYSQISNINNNEPFSYFSTEKRSASVMQEKILQNENQKMQYSTLPRVVPYYEDYILKKNLNANENMLNPPNTFKNNNFKQDYYSSQENILYSQV</sequence>
<dbReference type="Proteomes" id="UP000078046">
    <property type="component" value="Unassembled WGS sequence"/>
</dbReference>
<gene>
    <name evidence="2" type="ORF">A3Q56_03705</name>
</gene>
<feature type="transmembrane region" description="Helical" evidence="1">
    <location>
        <begin position="347"/>
        <end position="365"/>
    </location>
</feature>
<keyword evidence="1" id="KW-0472">Membrane</keyword>
<evidence type="ECO:0000313" key="3">
    <source>
        <dbReference type="Proteomes" id="UP000078046"/>
    </source>
</evidence>
<comment type="caution">
    <text evidence="2">The sequence shown here is derived from an EMBL/GenBank/DDBJ whole genome shotgun (WGS) entry which is preliminary data.</text>
</comment>
<name>A0A177B4K4_9BILA</name>
<accession>A0A177B4K4</accession>
<proteinExistence type="predicted"/>
<reference evidence="2 3" key="1">
    <citation type="submission" date="2016-04" db="EMBL/GenBank/DDBJ databases">
        <title>The genome of Intoshia linei affirms orthonectids as highly simplified spiralians.</title>
        <authorList>
            <person name="Mikhailov K.V."/>
            <person name="Slusarev G.S."/>
            <person name="Nikitin M.A."/>
            <person name="Logacheva M.D."/>
            <person name="Penin A."/>
            <person name="Aleoshin V."/>
            <person name="Panchin Y.V."/>
        </authorList>
    </citation>
    <scope>NUCLEOTIDE SEQUENCE [LARGE SCALE GENOMIC DNA]</scope>
    <source>
        <strain evidence="2">Intl2013</strain>
        <tissue evidence="2">Whole animal</tissue>
    </source>
</reference>
<protein>
    <submittedName>
        <fullName evidence="2">Uncharacterized protein</fullName>
    </submittedName>
</protein>
<dbReference type="AlphaFoldDB" id="A0A177B4K4"/>
<feature type="transmembrane region" description="Helical" evidence="1">
    <location>
        <begin position="257"/>
        <end position="275"/>
    </location>
</feature>
<keyword evidence="1" id="KW-0812">Transmembrane</keyword>
<keyword evidence="3" id="KW-1185">Reference proteome</keyword>
<evidence type="ECO:0000313" key="2">
    <source>
        <dbReference type="EMBL" id="OAF68553.1"/>
    </source>
</evidence>
<feature type="transmembrane region" description="Helical" evidence="1">
    <location>
        <begin position="450"/>
        <end position="473"/>
    </location>
</feature>
<evidence type="ECO:0000256" key="1">
    <source>
        <dbReference type="SAM" id="Phobius"/>
    </source>
</evidence>
<feature type="transmembrane region" description="Helical" evidence="1">
    <location>
        <begin position="228"/>
        <end position="245"/>
    </location>
</feature>
<feature type="transmembrane region" description="Helical" evidence="1">
    <location>
        <begin position="158"/>
        <end position="176"/>
    </location>
</feature>
<keyword evidence="1" id="KW-1133">Transmembrane helix</keyword>
<organism evidence="2 3">
    <name type="scientific">Intoshia linei</name>
    <dbReference type="NCBI Taxonomy" id="1819745"/>
    <lineage>
        <taxon>Eukaryota</taxon>
        <taxon>Metazoa</taxon>
        <taxon>Spiralia</taxon>
        <taxon>Lophotrochozoa</taxon>
        <taxon>Mesozoa</taxon>
        <taxon>Orthonectida</taxon>
        <taxon>Rhopaluridae</taxon>
        <taxon>Intoshia</taxon>
    </lineage>
</organism>
<dbReference type="EMBL" id="LWCA01000426">
    <property type="protein sequence ID" value="OAF68553.1"/>
    <property type="molecule type" value="Genomic_DNA"/>
</dbReference>